<organism evidence="1 2">
    <name type="scientific">Trichocladium antarcticum</name>
    <dbReference type="NCBI Taxonomy" id="1450529"/>
    <lineage>
        <taxon>Eukaryota</taxon>
        <taxon>Fungi</taxon>
        <taxon>Dikarya</taxon>
        <taxon>Ascomycota</taxon>
        <taxon>Pezizomycotina</taxon>
        <taxon>Sordariomycetes</taxon>
        <taxon>Sordariomycetidae</taxon>
        <taxon>Sordariales</taxon>
        <taxon>Chaetomiaceae</taxon>
        <taxon>Trichocladium</taxon>
    </lineage>
</organism>
<proteinExistence type="predicted"/>
<reference evidence="1" key="1">
    <citation type="journal article" date="2023" name="Mol. Phylogenet. Evol.">
        <title>Genome-scale phylogeny and comparative genomics of the fungal order Sordariales.</title>
        <authorList>
            <person name="Hensen N."/>
            <person name="Bonometti L."/>
            <person name="Westerberg I."/>
            <person name="Brannstrom I.O."/>
            <person name="Guillou S."/>
            <person name="Cros-Aarteil S."/>
            <person name="Calhoun S."/>
            <person name="Haridas S."/>
            <person name="Kuo A."/>
            <person name="Mondo S."/>
            <person name="Pangilinan J."/>
            <person name="Riley R."/>
            <person name="LaButti K."/>
            <person name="Andreopoulos B."/>
            <person name="Lipzen A."/>
            <person name="Chen C."/>
            <person name="Yan M."/>
            <person name="Daum C."/>
            <person name="Ng V."/>
            <person name="Clum A."/>
            <person name="Steindorff A."/>
            <person name="Ohm R.A."/>
            <person name="Martin F."/>
            <person name="Silar P."/>
            <person name="Natvig D.O."/>
            <person name="Lalanne C."/>
            <person name="Gautier V."/>
            <person name="Ament-Velasquez S.L."/>
            <person name="Kruys A."/>
            <person name="Hutchinson M.I."/>
            <person name="Powell A.J."/>
            <person name="Barry K."/>
            <person name="Miller A.N."/>
            <person name="Grigoriev I.V."/>
            <person name="Debuchy R."/>
            <person name="Gladieux P."/>
            <person name="Hiltunen Thoren M."/>
            <person name="Johannesson H."/>
        </authorList>
    </citation>
    <scope>NUCLEOTIDE SEQUENCE</scope>
    <source>
        <strain evidence="1">CBS 123565</strain>
    </source>
</reference>
<protein>
    <submittedName>
        <fullName evidence="1">Uncharacterized protein</fullName>
    </submittedName>
</protein>
<comment type="caution">
    <text evidence="1">The sequence shown here is derived from an EMBL/GenBank/DDBJ whole genome shotgun (WGS) entry which is preliminary data.</text>
</comment>
<gene>
    <name evidence="1" type="ORF">BT67DRAFT_455853</name>
</gene>
<dbReference type="Proteomes" id="UP001304895">
    <property type="component" value="Unassembled WGS sequence"/>
</dbReference>
<reference evidence="1" key="2">
    <citation type="submission" date="2023-05" db="EMBL/GenBank/DDBJ databases">
        <authorList>
            <consortium name="Lawrence Berkeley National Laboratory"/>
            <person name="Steindorff A."/>
            <person name="Hensen N."/>
            <person name="Bonometti L."/>
            <person name="Westerberg I."/>
            <person name="Brannstrom I.O."/>
            <person name="Guillou S."/>
            <person name="Cros-Aarteil S."/>
            <person name="Calhoun S."/>
            <person name="Haridas S."/>
            <person name="Kuo A."/>
            <person name="Mondo S."/>
            <person name="Pangilinan J."/>
            <person name="Riley R."/>
            <person name="Labutti K."/>
            <person name="Andreopoulos B."/>
            <person name="Lipzen A."/>
            <person name="Chen C."/>
            <person name="Yanf M."/>
            <person name="Daum C."/>
            <person name="Ng V."/>
            <person name="Clum A."/>
            <person name="Ohm R."/>
            <person name="Martin F."/>
            <person name="Silar P."/>
            <person name="Natvig D."/>
            <person name="Lalanne C."/>
            <person name="Gautier V."/>
            <person name="Ament-Velasquez S.L."/>
            <person name="Kruys A."/>
            <person name="Hutchinson M.I."/>
            <person name="Powell A.J."/>
            <person name="Barry K."/>
            <person name="Miller A.N."/>
            <person name="Grigoriev I.V."/>
            <person name="Debuchy R."/>
            <person name="Gladieux P."/>
            <person name="Thoren M.H."/>
            <person name="Johannesson H."/>
        </authorList>
    </citation>
    <scope>NUCLEOTIDE SEQUENCE</scope>
    <source>
        <strain evidence="1">CBS 123565</strain>
    </source>
</reference>
<sequence length="165" mass="18114">MPSINQADLTAVIDNMPSIDQAMPPRSIQTALSQFGRNAGSASNLAYASTSEAMNPEQRQLLHAVGIVRLHEDIQAAIVEHDWTAGDVDSLHRRIDELEHEQHIINNKYLKLITRMIELAGTGNGVYMAAICETIAETEDDEGKMRIEFAADANLPASSDGQTDW</sequence>
<evidence type="ECO:0000313" key="2">
    <source>
        <dbReference type="Proteomes" id="UP001304895"/>
    </source>
</evidence>
<evidence type="ECO:0000313" key="1">
    <source>
        <dbReference type="EMBL" id="KAK4134488.1"/>
    </source>
</evidence>
<dbReference type="AlphaFoldDB" id="A0AAN6UKB5"/>
<keyword evidence="2" id="KW-1185">Reference proteome</keyword>
<accession>A0AAN6UKB5</accession>
<name>A0AAN6UKB5_9PEZI</name>
<dbReference type="EMBL" id="MU853408">
    <property type="protein sequence ID" value="KAK4134488.1"/>
    <property type="molecule type" value="Genomic_DNA"/>
</dbReference>